<evidence type="ECO:0000259" key="3">
    <source>
        <dbReference type="PROSITE" id="PS51352"/>
    </source>
</evidence>
<comment type="caution">
    <text evidence="4">The sequence shown here is derived from an EMBL/GenBank/DDBJ whole genome shotgun (WGS) entry which is preliminary data.</text>
</comment>
<gene>
    <name evidence="4" type="ORF">HNP60_003773</name>
</gene>
<dbReference type="EMBL" id="JACHKA010000001">
    <property type="protein sequence ID" value="MBB5987799.1"/>
    <property type="molecule type" value="Genomic_DNA"/>
</dbReference>
<accession>A0ABR6NKJ6</accession>
<evidence type="ECO:0000313" key="5">
    <source>
        <dbReference type="Proteomes" id="UP001138540"/>
    </source>
</evidence>
<proteinExistence type="inferred from homology"/>
<protein>
    <submittedName>
        <fullName evidence="4">Protein SCO1/2</fullName>
    </submittedName>
</protein>
<evidence type="ECO:0000256" key="2">
    <source>
        <dbReference type="ARBA" id="ARBA00023008"/>
    </source>
</evidence>
<reference evidence="4 5" key="1">
    <citation type="submission" date="2020-08" db="EMBL/GenBank/DDBJ databases">
        <title>Exploring microbial biodiversity for novel pathways involved in the catabolism of aromatic compounds derived from lignin.</title>
        <authorList>
            <person name="Elkins J."/>
        </authorList>
    </citation>
    <scope>NUCLEOTIDE SEQUENCE [LARGE SCALE GENOMIC DNA]</scope>
    <source>
        <strain evidence="4 5">B1D3A</strain>
    </source>
</reference>
<dbReference type="Gene3D" id="3.40.30.10">
    <property type="entry name" value="Glutaredoxin"/>
    <property type="match status" value="1"/>
</dbReference>
<sequence length="218" mass="23373">MAGPVMNKGRKNIIFILAALSLAGCQTGGPGNETSAVPEGNLVGARIGGDFALTDQTGKTVRWSDFKGKYRLVYFGYTWCPDVCPVDLNKFMAGLKLLEASDPAKAAKIQPIFITVDPERDTPDVIAPYVAAFHPRLIGLTGTPEQIEAVKKDFVVIAGKEGDPAAKSDYLVSHTRTPALFDPDGKPIALVPVDDVLNDDKDSAPPEAVRDFLAAYVR</sequence>
<dbReference type="InterPro" id="IPR003782">
    <property type="entry name" value="SCO1/SenC"/>
</dbReference>
<evidence type="ECO:0000313" key="4">
    <source>
        <dbReference type="EMBL" id="MBB5987799.1"/>
    </source>
</evidence>
<feature type="domain" description="Thioredoxin" evidence="3">
    <location>
        <begin position="42"/>
        <end position="218"/>
    </location>
</feature>
<organism evidence="4 5">
    <name type="scientific">Sphingobium lignivorans</name>
    <dbReference type="NCBI Taxonomy" id="2735886"/>
    <lineage>
        <taxon>Bacteria</taxon>
        <taxon>Pseudomonadati</taxon>
        <taxon>Pseudomonadota</taxon>
        <taxon>Alphaproteobacteria</taxon>
        <taxon>Sphingomonadales</taxon>
        <taxon>Sphingomonadaceae</taxon>
        <taxon>Sphingobium</taxon>
    </lineage>
</organism>
<dbReference type="PANTHER" id="PTHR12151:SF25">
    <property type="entry name" value="LINALOOL DEHYDRATASE_ISOMERASE DOMAIN-CONTAINING PROTEIN"/>
    <property type="match status" value="1"/>
</dbReference>
<name>A0ABR6NKJ6_9SPHN</name>
<comment type="similarity">
    <text evidence="1">Belongs to the SCO1/2 family.</text>
</comment>
<dbReference type="PANTHER" id="PTHR12151">
    <property type="entry name" value="ELECTRON TRANSPORT PROTIN SCO1/SENC FAMILY MEMBER"/>
    <property type="match status" value="1"/>
</dbReference>
<dbReference type="SUPFAM" id="SSF52833">
    <property type="entry name" value="Thioredoxin-like"/>
    <property type="match status" value="1"/>
</dbReference>
<evidence type="ECO:0000256" key="1">
    <source>
        <dbReference type="ARBA" id="ARBA00010996"/>
    </source>
</evidence>
<dbReference type="InterPro" id="IPR013766">
    <property type="entry name" value="Thioredoxin_domain"/>
</dbReference>
<keyword evidence="5" id="KW-1185">Reference proteome</keyword>
<dbReference type="Proteomes" id="UP001138540">
    <property type="component" value="Unassembled WGS sequence"/>
</dbReference>
<dbReference type="RefSeq" id="WP_184156450.1">
    <property type="nucleotide sequence ID" value="NZ_JACHKA010000001.1"/>
</dbReference>
<dbReference type="Pfam" id="PF02630">
    <property type="entry name" value="SCO1-SenC"/>
    <property type="match status" value="1"/>
</dbReference>
<keyword evidence="2" id="KW-0186">Copper</keyword>
<dbReference type="CDD" id="cd02968">
    <property type="entry name" value="SCO"/>
    <property type="match status" value="1"/>
</dbReference>
<dbReference type="PROSITE" id="PS51352">
    <property type="entry name" value="THIOREDOXIN_2"/>
    <property type="match status" value="1"/>
</dbReference>
<dbReference type="InterPro" id="IPR036249">
    <property type="entry name" value="Thioredoxin-like_sf"/>
</dbReference>